<dbReference type="InterPro" id="IPR023827">
    <property type="entry name" value="Peptidase_S8_Asp-AS"/>
</dbReference>
<dbReference type="InterPro" id="IPR036852">
    <property type="entry name" value="Peptidase_S8/S53_dom_sf"/>
</dbReference>
<evidence type="ECO:0000259" key="13">
    <source>
        <dbReference type="Pfam" id="PF17766"/>
    </source>
</evidence>
<dbReference type="Pfam" id="PF17766">
    <property type="entry name" value="fn3_6"/>
    <property type="match status" value="1"/>
</dbReference>
<feature type="domain" description="Subtilisin-like protease fibronectin type-III" evidence="13">
    <location>
        <begin position="543"/>
        <end position="646"/>
    </location>
</feature>
<dbReference type="InterPro" id="IPR041469">
    <property type="entry name" value="Subtilisin-like_FN3"/>
</dbReference>
<evidence type="ECO:0000256" key="6">
    <source>
        <dbReference type="ARBA" id="ARBA00022825"/>
    </source>
</evidence>
<keyword evidence="15" id="KW-1185">Reference proteome</keyword>
<dbReference type="PROSITE" id="PS00137">
    <property type="entry name" value="SUBTILASE_HIS"/>
    <property type="match status" value="1"/>
</dbReference>
<sequence>VISASQAAKLRRHPSVLSVIPDRMVEPATTETTTFLGLSDESGVWPDTDWGSDVIIGVVDTGIWPENPSFHDTGLRKVPANWRGVCEVGSDFPATSCNNKIIGARFFYKGYEANNGPLTMIKSPRDSTGHGTHCASVAGGSVVDDIGFYGYASGRANGVAPKARIAVYKVYWGTTSLGSSADILAAMDQAIQDGVHVLSMSLGGSYTDYTMDTVASGAFGAMMKVVVVSASAGNTGPESFTVKNVAPWVITVGASTIYREFPADLVLGNGKGDLDRSKVHGKMVVCMAGETSPVAKSYAVEKAGGLGMILINKAIKGDELKALPYIIPATTVTYTTGNIIKTYMSNTAYPKARIMFRGTVIGPSPSAPKVAAFSSRGPNPITLEILKPDVIAPGVNILAGWTGSLAPSKLSYDKRRVMYNIISGTSMACPHVSGLAALLRNAYPRWSPSAIKSAIMTTTYNIDNTGKKITDLSLKNEFSLFVQGSGLINPKDALNPGLVYDIDSTDYIAFLCSIGYSSRKIAQFVQDRSLIDCRAKNFSSPGELNYPSFSVVFKSTNDVVTYKRVVKNVGRSVKAVYQATVNAPNYVRVSVSSTRLVFNAKQKTLSYSVTFTSILGGSTIPTNGVESFGSIEWWDGSHRVTSPIAVYWKPRRVQDDFVASM</sequence>
<dbReference type="EnsemblPlants" id="AUR62009908-RA">
    <property type="protein sequence ID" value="AUR62009908-RA:cds"/>
    <property type="gene ID" value="AUR62009908"/>
</dbReference>
<evidence type="ECO:0000256" key="10">
    <source>
        <dbReference type="RuleBase" id="RU003355"/>
    </source>
</evidence>
<dbReference type="InterPro" id="IPR023828">
    <property type="entry name" value="Peptidase_S8_Ser-AS"/>
</dbReference>
<evidence type="ECO:0000256" key="4">
    <source>
        <dbReference type="ARBA" id="ARBA00022729"/>
    </source>
</evidence>
<dbReference type="InterPro" id="IPR045051">
    <property type="entry name" value="SBT"/>
</dbReference>
<accession>A0A803LDG9</accession>
<feature type="active site" description="Charge relay system" evidence="8 9">
    <location>
        <position position="60"/>
    </location>
</feature>
<evidence type="ECO:0000313" key="15">
    <source>
        <dbReference type="Proteomes" id="UP000596660"/>
    </source>
</evidence>
<evidence type="ECO:0000256" key="5">
    <source>
        <dbReference type="ARBA" id="ARBA00022801"/>
    </source>
</evidence>
<proteinExistence type="inferred from homology"/>
<name>A0A803LDG9_CHEQI</name>
<dbReference type="InterPro" id="IPR022398">
    <property type="entry name" value="Peptidase_S8_His-AS"/>
</dbReference>
<evidence type="ECO:0008006" key="16">
    <source>
        <dbReference type="Google" id="ProtNLM"/>
    </source>
</evidence>
<organism evidence="14 15">
    <name type="scientific">Chenopodium quinoa</name>
    <name type="common">Quinoa</name>
    <dbReference type="NCBI Taxonomy" id="63459"/>
    <lineage>
        <taxon>Eukaryota</taxon>
        <taxon>Viridiplantae</taxon>
        <taxon>Streptophyta</taxon>
        <taxon>Embryophyta</taxon>
        <taxon>Tracheophyta</taxon>
        <taxon>Spermatophyta</taxon>
        <taxon>Magnoliopsida</taxon>
        <taxon>eudicotyledons</taxon>
        <taxon>Gunneridae</taxon>
        <taxon>Pentapetalae</taxon>
        <taxon>Caryophyllales</taxon>
        <taxon>Chenopodiaceae</taxon>
        <taxon>Chenopodioideae</taxon>
        <taxon>Atripliceae</taxon>
        <taxon>Chenopodium</taxon>
    </lineage>
</organism>
<dbReference type="OMA" id="GYEANNG"/>
<evidence type="ECO:0000256" key="3">
    <source>
        <dbReference type="ARBA" id="ARBA00022670"/>
    </source>
</evidence>
<dbReference type="InterPro" id="IPR034197">
    <property type="entry name" value="Peptidases_S8_3"/>
</dbReference>
<evidence type="ECO:0000256" key="2">
    <source>
        <dbReference type="ARBA" id="ARBA00011073"/>
    </source>
</evidence>
<dbReference type="GO" id="GO:0006508">
    <property type="term" value="P:proteolysis"/>
    <property type="evidence" value="ECO:0007669"/>
    <property type="project" value="UniProtKB-KW"/>
</dbReference>
<feature type="domain" description="PA" evidence="12">
    <location>
        <begin position="273"/>
        <end position="339"/>
    </location>
</feature>
<reference evidence="14" key="2">
    <citation type="submission" date="2021-03" db="UniProtKB">
        <authorList>
            <consortium name="EnsemblPlants"/>
        </authorList>
    </citation>
    <scope>IDENTIFICATION</scope>
</reference>
<dbReference type="GO" id="GO:0005576">
    <property type="term" value="C:extracellular region"/>
    <property type="evidence" value="ECO:0007669"/>
    <property type="project" value="UniProtKB-SubCell"/>
</dbReference>
<feature type="active site" description="Charge relay system" evidence="8 9">
    <location>
        <position position="130"/>
    </location>
</feature>
<keyword evidence="5 9" id="KW-0378">Hydrolase</keyword>
<dbReference type="SUPFAM" id="SSF52743">
    <property type="entry name" value="Subtilisin-like"/>
    <property type="match status" value="1"/>
</dbReference>
<dbReference type="InterPro" id="IPR003137">
    <property type="entry name" value="PA_domain"/>
</dbReference>
<dbReference type="Pfam" id="PF00082">
    <property type="entry name" value="Peptidase_S8"/>
    <property type="match status" value="1"/>
</dbReference>
<evidence type="ECO:0000256" key="9">
    <source>
        <dbReference type="PROSITE-ProRule" id="PRU01240"/>
    </source>
</evidence>
<reference evidence="14" key="1">
    <citation type="journal article" date="2017" name="Nature">
        <title>The genome of Chenopodium quinoa.</title>
        <authorList>
            <person name="Jarvis D.E."/>
            <person name="Ho Y.S."/>
            <person name="Lightfoot D.J."/>
            <person name="Schmoeckel S.M."/>
            <person name="Li B."/>
            <person name="Borm T.J.A."/>
            <person name="Ohyanagi H."/>
            <person name="Mineta K."/>
            <person name="Michell C.T."/>
            <person name="Saber N."/>
            <person name="Kharbatia N.M."/>
            <person name="Rupper R.R."/>
            <person name="Sharp A.R."/>
            <person name="Dally N."/>
            <person name="Boughton B.A."/>
            <person name="Woo Y.H."/>
            <person name="Gao G."/>
            <person name="Schijlen E.G.W.M."/>
            <person name="Guo X."/>
            <person name="Momin A.A."/>
            <person name="Negrao S."/>
            <person name="Al-Babili S."/>
            <person name="Gehring C."/>
            <person name="Roessner U."/>
            <person name="Jung C."/>
            <person name="Murphy K."/>
            <person name="Arold S.T."/>
            <person name="Gojobori T."/>
            <person name="van der Linden C.G."/>
            <person name="van Loo E.N."/>
            <person name="Jellen E.N."/>
            <person name="Maughan P.J."/>
            <person name="Tester M."/>
        </authorList>
    </citation>
    <scope>NUCLEOTIDE SEQUENCE [LARGE SCALE GENOMIC DNA]</scope>
    <source>
        <strain evidence="14">cv. PI 614886</strain>
    </source>
</reference>
<feature type="domain" description="Peptidase S8/S53" evidence="11">
    <location>
        <begin position="51"/>
        <end position="470"/>
    </location>
</feature>
<evidence type="ECO:0000313" key="14">
    <source>
        <dbReference type="EnsemblPlants" id="AUR62009908-RA:cds"/>
    </source>
</evidence>
<protein>
    <recommendedName>
        <fullName evidence="16">Subtilisin-like protease</fullName>
    </recommendedName>
</protein>
<evidence type="ECO:0000259" key="11">
    <source>
        <dbReference type="Pfam" id="PF00082"/>
    </source>
</evidence>
<dbReference type="AlphaFoldDB" id="A0A803LDG9"/>
<dbReference type="PROSITE" id="PS00136">
    <property type="entry name" value="SUBTILASE_ASP"/>
    <property type="match status" value="1"/>
</dbReference>
<dbReference type="GO" id="GO:0004252">
    <property type="term" value="F:serine-type endopeptidase activity"/>
    <property type="evidence" value="ECO:0007669"/>
    <property type="project" value="UniProtKB-UniRule"/>
</dbReference>
<dbReference type="Proteomes" id="UP000596660">
    <property type="component" value="Unplaced"/>
</dbReference>
<dbReference type="Gramene" id="AUR62009908-RA">
    <property type="protein sequence ID" value="AUR62009908-RA:cds"/>
    <property type="gene ID" value="AUR62009908"/>
</dbReference>
<evidence type="ECO:0000256" key="7">
    <source>
        <dbReference type="ARBA" id="ARBA00023180"/>
    </source>
</evidence>
<keyword evidence="3 9" id="KW-0645">Protease</keyword>
<evidence type="ECO:0000256" key="1">
    <source>
        <dbReference type="ARBA" id="ARBA00004613"/>
    </source>
</evidence>
<dbReference type="PANTHER" id="PTHR10795">
    <property type="entry name" value="PROPROTEIN CONVERTASE SUBTILISIN/KEXIN"/>
    <property type="match status" value="1"/>
</dbReference>
<feature type="active site" description="Charge relay system" evidence="8 9">
    <location>
        <position position="426"/>
    </location>
</feature>
<dbReference type="Gene3D" id="3.40.50.200">
    <property type="entry name" value="Peptidase S8/S53 domain"/>
    <property type="match status" value="2"/>
</dbReference>
<evidence type="ECO:0000256" key="8">
    <source>
        <dbReference type="PIRSR" id="PIRSR615500-1"/>
    </source>
</evidence>
<dbReference type="PROSITE" id="PS51892">
    <property type="entry name" value="SUBTILASE"/>
    <property type="match status" value="1"/>
</dbReference>
<comment type="similarity">
    <text evidence="2 9 10">Belongs to the peptidase S8 family.</text>
</comment>
<keyword evidence="7" id="KW-0325">Glycoprotein</keyword>
<evidence type="ECO:0000259" key="12">
    <source>
        <dbReference type="Pfam" id="PF02225"/>
    </source>
</evidence>
<dbReference type="FunFam" id="3.40.50.200:FF:000006">
    <property type="entry name" value="Subtilisin-like protease SBT1.5"/>
    <property type="match status" value="1"/>
</dbReference>
<dbReference type="Gene3D" id="3.50.30.30">
    <property type="match status" value="2"/>
</dbReference>
<keyword evidence="4" id="KW-0732">Signal</keyword>
<comment type="subcellular location">
    <subcellularLocation>
        <location evidence="1">Secreted</location>
    </subcellularLocation>
</comment>
<dbReference type="InterPro" id="IPR000209">
    <property type="entry name" value="Peptidase_S8/S53_dom"/>
</dbReference>
<dbReference type="InterPro" id="IPR015500">
    <property type="entry name" value="Peptidase_S8_subtilisin-rel"/>
</dbReference>
<dbReference type="CDD" id="cd04852">
    <property type="entry name" value="Peptidases_S8_3"/>
    <property type="match status" value="1"/>
</dbReference>
<dbReference type="Pfam" id="PF02225">
    <property type="entry name" value="PA"/>
    <property type="match status" value="1"/>
</dbReference>
<dbReference type="CDD" id="cd02120">
    <property type="entry name" value="PA_subtilisin_like"/>
    <property type="match status" value="1"/>
</dbReference>
<dbReference type="PROSITE" id="PS00138">
    <property type="entry name" value="SUBTILASE_SER"/>
    <property type="match status" value="1"/>
</dbReference>
<dbReference type="PRINTS" id="PR00723">
    <property type="entry name" value="SUBTILISIN"/>
</dbReference>
<keyword evidence="6 9" id="KW-0720">Serine protease</keyword>
<dbReference type="Gene3D" id="2.60.40.2310">
    <property type="match status" value="1"/>
</dbReference>